<dbReference type="EMBL" id="HG994372">
    <property type="protein sequence ID" value="CAF2105826.1"/>
    <property type="molecule type" value="Genomic_DNA"/>
</dbReference>
<organism evidence="2">
    <name type="scientific">Brassica napus</name>
    <name type="common">Rape</name>
    <dbReference type="NCBI Taxonomy" id="3708"/>
    <lineage>
        <taxon>Eukaryota</taxon>
        <taxon>Viridiplantae</taxon>
        <taxon>Streptophyta</taxon>
        <taxon>Embryophyta</taxon>
        <taxon>Tracheophyta</taxon>
        <taxon>Spermatophyta</taxon>
        <taxon>Magnoliopsida</taxon>
        <taxon>eudicotyledons</taxon>
        <taxon>Gunneridae</taxon>
        <taxon>Pentapetalae</taxon>
        <taxon>rosids</taxon>
        <taxon>malvids</taxon>
        <taxon>Brassicales</taxon>
        <taxon>Brassicaceae</taxon>
        <taxon>Brassiceae</taxon>
        <taxon>Brassica</taxon>
    </lineage>
</organism>
<feature type="compositionally biased region" description="Basic and acidic residues" evidence="1">
    <location>
        <begin position="152"/>
        <end position="189"/>
    </location>
</feature>
<dbReference type="Proteomes" id="UP001295469">
    <property type="component" value="Chromosome C08"/>
</dbReference>
<sequence length="196" mass="22247">MSVYYTASETAIDDRSDTATQQTTTNHHERQQHTPLPYTKPALELKEPPRHPWQKQTMAAHQDAENETTNRNRCLSKPTGNQIGAERLHLLHTLRPLRMVKGPSVQPKKPTSSTAKPDPYCVETPPPSETTTDPDLLASRDEYEQFSGAEPTTRRQERHGVEEAKERRDRRERGEAPAPERAHTRRPDAGPELCCV</sequence>
<feature type="region of interest" description="Disordered" evidence="1">
    <location>
        <begin position="98"/>
        <end position="196"/>
    </location>
</feature>
<dbReference type="AlphaFoldDB" id="A0A816U596"/>
<gene>
    <name evidence="2" type="ORF">DARMORV10_C08P03890.1</name>
</gene>
<proteinExistence type="predicted"/>
<evidence type="ECO:0000256" key="1">
    <source>
        <dbReference type="SAM" id="MobiDB-lite"/>
    </source>
</evidence>
<protein>
    <submittedName>
        <fullName evidence="2">(rape) hypothetical protein</fullName>
    </submittedName>
</protein>
<reference evidence="2" key="1">
    <citation type="submission" date="2021-01" db="EMBL/GenBank/DDBJ databases">
        <authorList>
            <consortium name="Genoscope - CEA"/>
            <person name="William W."/>
        </authorList>
    </citation>
    <scope>NUCLEOTIDE SEQUENCE</scope>
</reference>
<name>A0A816U596_BRANA</name>
<evidence type="ECO:0000313" key="2">
    <source>
        <dbReference type="EMBL" id="CAF2105826.1"/>
    </source>
</evidence>
<feature type="region of interest" description="Disordered" evidence="1">
    <location>
        <begin position="1"/>
        <end position="85"/>
    </location>
</feature>
<feature type="compositionally biased region" description="Polar residues" evidence="1">
    <location>
        <begin position="71"/>
        <end position="82"/>
    </location>
</feature>
<accession>A0A816U596</accession>